<dbReference type="Pfam" id="PF02867">
    <property type="entry name" value="Ribonuc_red_lgC"/>
    <property type="match status" value="1"/>
</dbReference>
<protein>
    <recommendedName>
        <fullName evidence="4 13">Vitamin B12-dependent ribonucleotide reductase</fullName>
        <ecNumber evidence="3 13">1.17.4.1</ecNumber>
    </recommendedName>
</protein>
<evidence type="ECO:0000313" key="19">
    <source>
        <dbReference type="Proteomes" id="UP001291309"/>
    </source>
</evidence>
<dbReference type="PANTHER" id="PTHR43371:SF1">
    <property type="entry name" value="RIBONUCLEOSIDE-DIPHOSPHATE REDUCTASE"/>
    <property type="match status" value="1"/>
</dbReference>
<keyword evidence="19" id="KW-1185">Reference proteome</keyword>
<keyword evidence="7 13" id="KW-0547">Nucleotide-binding</keyword>
<evidence type="ECO:0000256" key="14">
    <source>
        <dbReference type="SAM" id="MobiDB-lite"/>
    </source>
</evidence>
<dbReference type="InterPro" id="IPR013678">
    <property type="entry name" value="RNR_2_N"/>
</dbReference>
<dbReference type="Pfam" id="PF08471">
    <property type="entry name" value="Ribonuc_red_2_N"/>
    <property type="match status" value="1"/>
</dbReference>
<dbReference type="PANTHER" id="PTHR43371">
    <property type="entry name" value="VITAMIN B12-DEPENDENT RIBONUCLEOTIDE REDUCTASE"/>
    <property type="match status" value="1"/>
</dbReference>
<dbReference type="Proteomes" id="UP001291309">
    <property type="component" value="Unassembled WGS sequence"/>
</dbReference>
<keyword evidence="8 13" id="KW-0560">Oxidoreductase</keyword>
<evidence type="ECO:0000256" key="13">
    <source>
        <dbReference type="RuleBase" id="RU364064"/>
    </source>
</evidence>
<evidence type="ECO:0000256" key="1">
    <source>
        <dbReference type="ARBA" id="ARBA00001922"/>
    </source>
</evidence>
<reference evidence="18 19" key="1">
    <citation type="submission" date="2023-12" db="EMBL/GenBank/DDBJ databases">
        <title>the genome sequence of Hyalangium sp. s54d21.</title>
        <authorList>
            <person name="Zhang X."/>
        </authorList>
    </citation>
    <scope>NUCLEOTIDE SEQUENCE [LARGE SCALE GENOMIC DNA]</scope>
    <source>
        <strain evidence="19">s54d21</strain>
    </source>
</reference>
<evidence type="ECO:0000259" key="15">
    <source>
        <dbReference type="Pfam" id="PF02867"/>
    </source>
</evidence>
<evidence type="ECO:0000256" key="7">
    <source>
        <dbReference type="ARBA" id="ARBA00022741"/>
    </source>
</evidence>
<dbReference type="RefSeq" id="WP_321543589.1">
    <property type="nucleotide sequence ID" value="NZ_JAXIVS010000001.1"/>
</dbReference>
<keyword evidence="5 13" id="KW-0846">Cobalamin</keyword>
<comment type="similarity">
    <text evidence="2 13">Belongs to the ribonucleoside diphosphate reductase class-2 family.</text>
</comment>
<dbReference type="InterPro" id="IPR024434">
    <property type="entry name" value="TSCPD_dom"/>
</dbReference>
<comment type="cofactor">
    <cofactor evidence="1 13">
        <name>adenosylcob(III)alamin</name>
        <dbReference type="ChEBI" id="CHEBI:18408"/>
    </cofactor>
</comment>
<feature type="region of interest" description="Disordered" evidence="14">
    <location>
        <begin position="1"/>
        <end position="24"/>
    </location>
</feature>
<comment type="function">
    <text evidence="11 13">Catalyzes the reduction of ribonucleotides to deoxyribonucleotides. May function to provide a pool of deoxyribonucleotide precursors for DNA repair during oxygen limitation and/or for immediate growth after restoration of oxygen.</text>
</comment>
<dbReference type="InterPro" id="IPR000788">
    <property type="entry name" value="RNR_lg_C"/>
</dbReference>
<keyword evidence="9" id="KW-1015">Disulfide bond</keyword>
<dbReference type="EC" id="1.17.4.1" evidence="3 13"/>
<evidence type="ECO:0000256" key="2">
    <source>
        <dbReference type="ARBA" id="ARBA00007405"/>
    </source>
</evidence>
<dbReference type="InterPro" id="IPR050862">
    <property type="entry name" value="RdRp_reductase_class-2"/>
</dbReference>
<dbReference type="CDD" id="cd02888">
    <property type="entry name" value="RNR_II_dimer"/>
    <property type="match status" value="1"/>
</dbReference>
<gene>
    <name evidence="18" type="ORF">SYV04_00650</name>
</gene>
<proteinExistence type="inferred from homology"/>
<feature type="domain" description="Ribonucleotide reductase large subunit C-terminal" evidence="15">
    <location>
        <begin position="161"/>
        <end position="699"/>
    </location>
</feature>
<keyword evidence="10 13" id="KW-0170">Cobalt</keyword>
<evidence type="ECO:0000256" key="5">
    <source>
        <dbReference type="ARBA" id="ARBA00022628"/>
    </source>
</evidence>
<dbReference type="SUPFAM" id="SSF51998">
    <property type="entry name" value="PFL-like glycyl radical enzymes"/>
    <property type="match status" value="1"/>
</dbReference>
<keyword evidence="6 13" id="KW-0237">DNA synthesis</keyword>
<feature type="domain" description="TSCPD" evidence="17">
    <location>
        <begin position="742"/>
        <end position="844"/>
    </location>
</feature>
<accession>A0ABU5GWC5</accession>
<evidence type="ECO:0000256" key="3">
    <source>
        <dbReference type="ARBA" id="ARBA00012274"/>
    </source>
</evidence>
<evidence type="ECO:0000259" key="16">
    <source>
        <dbReference type="Pfam" id="PF08471"/>
    </source>
</evidence>
<dbReference type="Pfam" id="PF12637">
    <property type="entry name" value="TSCPD"/>
    <property type="match status" value="1"/>
</dbReference>
<name>A0ABU5GWC5_9BACT</name>
<dbReference type="NCBIfam" id="NF005122">
    <property type="entry name" value="PRK06556.1"/>
    <property type="match status" value="1"/>
</dbReference>
<dbReference type="InterPro" id="IPR013344">
    <property type="entry name" value="RNR_NrdJ/NrdZ"/>
</dbReference>
<evidence type="ECO:0000256" key="10">
    <source>
        <dbReference type="ARBA" id="ARBA00023285"/>
    </source>
</evidence>
<evidence type="ECO:0000313" key="18">
    <source>
        <dbReference type="EMBL" id="MDY7224862.1"/>
    </source>
</evidence>
<sequence length="924" mass="100502">MEKELSAKPVVNGKKAGKKAKSPAPGLTVKRFFTTPGVDPADELAWEYRSASITGEDGRAVFEQKNIEVPKTWSMLATNVVASKYFRGTPGTPERETSVRKLVARVVDTLTRWGVEGGYFATDTDRDTFHAELTHLLLRQKASFNSPVWFNVGVEAHPQCSACFINSVEDSMESILTLAKTEAMLFKYGSGTGSNLSSLRASKELLAGGGTASGPVSFMKGFDAFAGVIKSGGKTRRAAKMVILNAEHPDILDFIRCKVQEEKKAWALIESGYDASFNGEAYSSVFFQNSNNSVRATDDFMKAVVADGTWTTRAVRDGRPMDTIKARELFREIAEAAHLCGDPGMQFDSTVNAWHTCSGTARINASNPCSEYMFLDDSACNLASLNLMHFRTIDGDFDVTAFRHAVDVLLLAMEIIVGFSRYPTEKIAQNSHDYRPLGLGYANLGALLMASGRPYDSAEGRNCAAAITSLMCGQAYSMSARLAERMGPFAGYAKNAEPMLGVIRKHRKAAYNIQAEGVGAELFEAQKAAWDDALAQGAEHGYRNSQVTVLAPTGTIGFMMDCDTTGIEPDIALIKYKKLVGGGMLKIVNQTVPLALEKLGYPQTQAQDIVSHLDKHETIEGAPHLKPEHLPVFDCAFKPARGERSIHWMGHIQMMEACQPFLSGAISKTVNMPANATVEDIEKAYLEAWKRGLKAIAVYRDGCKRTQPLNTSKSTVKDTKAAAVEPEPLIKPEPKAMRRRLPDERRSITHKFSIGGHEGYLTVGMYEDGTPGELFVVMAKEGSVVSGLMDSFATSVSLALQYGVPLQVLADKFCHTRFEPSGFTGNPAIPIAKSITDYIFRWLSLKFLPSEQPAEAEVTAVEVKAAPEPQPAQQTVAIRLPASPKRDTWLNQADAPPCHTCGAIMVRSGACYKCSNCGATSGCS</sequence>
<dbReference type="GO" id="GO:0004748">
    <property type="term" value="F:ribonucleoside-diphosphate reductase activity, thioredoxin disulfide as acceptor"/>
    <property type="evidence" value="ECO:0007669"/>
    <property type="project" value="UniProtKB-EC"/>
</dbReference>
<dbReference type="PRINTS" id="PR01183">
    <property type="entry name" value="RIBORDTASEM1"/>
</dbReference>
<dbReference type="NCBIfam" id="TIGR02504">
    <property type="entry name" value="NrdJ_Z"/>
    <property type="match status" value="1"/>
</dbReference>
<comment type="catalytic activity">
    <reaction evidence="12 13">
        <text>a 2'-deoxyribonucleoside 5'-diphosphate + [thioredoxin]-disulfide + H2O = a ribonucleoside 5'-diphosphate + [thioredoxin]-dithiol</text>
        <dbReference type="Rhea" id="RHEA:23252"/>
        <dbReference type="Rhea" id="RHEA-COMP:10698"/>
        <dbReference type="Rhea" id="RHEA-COMP:10700"/>
        <dbReference type="ChEBI" id="CHEBI:15377"/>
        <dbReference type="ChEBI" id="CHEBI:29950"/>
        <dbReference type="ChEBI" id="CHEBI:50058"/>
        <dbReference type="ChEBI" id="CHEBI:57930"/>
        <dbReference type="ChEBI" id="CHEBI:73316"/>
        <dbReference type="EC" id="1.17.4.1"/>
    </reaction>
</comment>
<evidence type="ECO:0000256" key="11">
    <source>
        <dbReference type="ARBA" id="ARBA00025437"/>
    </source>
</evidence>
<evidence type="ECO:0000256" key="12">
    <source>
        <dbReference type="ARBA" id="ARBA00047754"/>
    </source>
</evidence>
<feature type="domain" description="Ribonucleotide reductase class II vitamin B12-dependent N-terminal" evidence="16">
    <location>
        <begin position="49"/>
        <end position="140"/>
    </location>
</feature>
<evidence type="ECO:0000256" key="9">
    <source>
        <dbReference type="ARBA" id="ARBA00023157"/>
    </source>
</evidence>
<dbReference type="Gene3D" id="3.20.70.20">
    <property type="match status" value="1"/>
</dbReference>
<evidence type="ECO:0000256" key="4">
    <source>
        <dbReference type="ARBA" id="ARBA00014409"/>
    </source>
</evidence>
<evidence type="ECO:0000256" key="8">
    <source>
        <dbReference type="ARBA" id="ARBA00023002"/>
    </source>
</evidence>
<comment type="caution">
    <text evidence="18">The sequence shown here is derived from an EMBL/GenBank/DDBJ whole genome shotgun (WGS) entry which is preliminary data.</text>
</comment>
<evidence type="ECO:0000259" key="17">
    <source>
        <dbReference type="Pfam" id="PF12637"/>
    </source>
</evidence>
<evidence type="ECO:0000256" key="6">
    <source>
        <dbReference type="ARBA" id="ARBA00022634"/>
    </source>
</evidence>
<dbReference type="EMBL" id="JAXIVS010000001">
    <property type="protein sequence ID" value="MDY7224862.1"/>
    <property type="molecule type" value="Genomic_DNA"/>
</dbReference>
<organism evidence="18 19">
    <name type="scientific">Hyalangium rubrum</name>
    <dbReference type="NCBI Taxonomy" id="3103134"/>
    <lineage>
        <taxon>Bacteria</taxon>
        <taxon>Pseudomonadati</taxon>
        <taxon>Myxococcota</taxon>
        <taxon>Myxococcia</taxon>
        <taxon>Myxococcales</taxon>
        <taxon>Cystobacterineae</taxon>
        <taxon>Archangiaceae</taxon>
        <taxon>Hyalangium</taxon>
    </lineage>
</organism>